<dbReference type="RefSeq" id="WP_138151979.1">
    <property type="nucleotide sequence ID" value="NZ_VANU01000002.1"/>
</dbReference>
<evidence type="ECO:0000256" key="8">
    <source>
        <dbReference type="SAM" id="SignalP"/>
    </source>
</evidence>
<feature type="transmembrane region" description="Helical" evidence="7">
    <location>
        <begin position="74"/>
        <end position="93"/>
    </location>
</feature>
<gene>
    <name evidence="10" type="ORF">FDK22_05870</name>
</gene>
<feature type="transmembrane region" description="Helical" evidence="7">
    <location>
        <begin position="45"/>
        <end position="62"/>
    </location>
</feature>
<dbReference type="PROSITE" id="PS50850">
    <property type="entry name" value="MFS"/>
    <property type="match status" value="1"/>
</dbReference>
<comment type="caution">
    <text evidence="10">The sequence shown here is derived from an EMBL/GenBank/DDBJ whole genome shotgun (WGS) entry which is preliminary data.</text>
</comment>
<dbReference type="Gene3D" id="1.20.1250.20">
    <property type="entry name" value="MFS general substrate transporter like domains"/>
    <property type="match status" value="2"/>
</dbReference>
<keyword evidence="2" id="KW-0813">Transport</keyword>
<evidence type="ECO:0000313" key="10">
    <source>
        <dbReference type="EMBL" id="TLP39396.1"/>
    </source>
</evidence>
<proteinExistence type="predicted"/>
<reference evidence="10 11" key="1">
    <citation type="submission" date="2019-05" db="EMBL/GenBank/DDBJ databases">
        <title>Arcobacter sp. nov., isolated from sea sediment.</title>
        <authorList>
            <person name="Kim W."/>
        </authorList>
    </citation>
    <scope>NUCLEOTIDE SEQUENCE [LARGE SCALE GENOMIC DNA]</scope>
    <source>
        <strain evidence="10 11">CAU 1517</strain>
    </source>
</reference>
<keyword evidence="11" id="KW-1185">Reference proteome</keyword>
<evidence type="ECO:0000256" key="6">
    <source>
        <dbReference type="ARBA" id="ARBA00023136"/>
    </source>
</evidence>
<feature type="transmembrane region" description="Helical" evidence="7">
    <location>
        <begin position="301"/>
        <end position="323"/>
    </location>
</feature>
<comment type="subcellular location">
    <subcellularLocation>
        <location evidence="1">Cell membrane</location>
        <topology evidence="1">Multi-pass membrane protein</topology>
    </subcellularLocation>
</comment>
<dbReference type="InterPro" id="IPR011701">
    <property type="entry name" value="MFS"/>
</dbReference>
<dbReference type="PANTHER" id="PTHR23517:SF13">
    <property type="entry name" value="MAJOR FACILITATOR SUPERFAMILY MFS_1"/>
    <property type="match status" value="1"/>
</dbReference>
<feature type="transmembrane region" description="Helical" evidence="7">
    <location>
        <begin position="210"/>
        <end position="231"/>
    </location>
</feature>
<evidence type="ECO:0000313" key="11">
    <source>
        <dbReference type="Proteomes" id="UP000308901"/>
    </source>
</evidence>
<evidence type="ECO:0000256" key="5">
    <source>
        <dbReference type="ARBA" id="ARBA00022989"/>
    </source>
</evidence>
<dbReference type="SUPFAM" id="SSF103473">
    <property type="entry name" value="MFS general substrate transporter"/>
    <property type="match status" value="1"/>
</dbReference>
<feature type="transmembrane region" description="Helical" evidence="7">
    <location>
        <begin position="243"/>
        <end position="265"/>
    </location>
</feature>
<evidence type="ECO:0000256" key="1">
    <source>
        <dbReference type="ARBA" id="ARBA00004651"/>
    </source>
</evidence>
<dbReference type="PANTHER" id="PTHR23517">
    <property type="entry name" value="RESISTANCE PROTEIN MDTM, PUTATIVE-RELATED-RELATED"/>
    <property type="match status" value="1"/>
</dbReference>
<feature type="transmembrane region" description="Helical" evidence="7">
    <location>
        <begin position="164"/>
        <end position="182"/>
    </location>
</feature>
<organism evidence="10 11">
    <name type="scientific">Arcobacter arenosus</name>
    <dbReference type="NCBI Taxonomy" id="2576037"/>
    <lineage>
        <taxon>Bacteria</taxon>
        <taxon>Pseudomonadati</taxon>
        <taxon>Campylobacterota</taxon>
        <taxon>Epsilonproteobacteria</taxon>
        <taxon>Campylobacterales</taxon>
        <taxon>Arcobacteraceae</taxon>
        <taxon>Arcobacter</taxon>
    </lineage>
</organism>
<protein>
    <submittedName>
        <fullName evidence="10">MFS transporter</fullName>
    </submittedName>
</protein>
<dbReference type="Proteomes" id="UP000308901">
    <property type="component" value="Unassembled WGS sequence"/>
</dbReference>
<evidence type="ECO:0000256" key="3">
    <source>
        <dbReference type="ARBA" id="ARBA00022475"/>
    </source>
</evidence>
<name>A0A5R8Y2J7_9BACT</name>
<dbReference type="GO" id="GO:0005886">
    <property type="term" value="C:plasma membrane"/>
    <property type="evidence" value="ECO:0007669"/>
    <property type="project" value="UniProtKB-SubCell"/>
</dbReference>
<sequence length="402" mass="43337">MNKKTKIGFFAATFSFLMVFAASATPIPLYDIYRQDEGLTYNDLALTAVVYFIGAITALLIFGRISNYLGRKIVAFIIFGLSAISISLLFDINSATPLIIARLLLGLACGLASSSLTSYIIDNGSSLPQWLPAAIVSNSPMVGLTIGALFSGAFVQFAPYPKSLSYIAILIILAICTILIALSPETIKKKPGLIKSFKPRFSLPQKNKKLFYIAAVTFVSTWAMGAFYQAFGPSVAVDQLNTHSTLMIGIMFSSYLLPSAIGGPVTAKLTPANAQRIGMFFFTIGVMGIVFSLKYSNIYGFLLSSMLAGASQGAALTGSIRSLLKDVTIDQRAGLLSLIYATSYAGAAIPSFIAGQLSHYMDLYHVSLFYAVLAVIACIIILFFARNESTEDNEEIEFVEVK</sequence>
<dbReference type="AlphaFoldDB" id="A0A5R8Y2J7"/>
<keyword evidence="4 7" id="KW-0812">Transmembrane</keyword>
<feature type="transmembrane region" description="Helical" evidence="7">
    <location>
        <begin position="133"/>
        <end position="158"/>
    </location>
</feature>
<keyword evidence="3" id="KW-1003">Cell membrane</keyword>
<evidence type="ECO:0000256" key="4">
    <source>
        <dbReference type="ARBA" id="ARBA00022692"/>
    </source>
</evidence>
<keyword evidence="8" id="KW-0732">Signal</keyword>
<feature type="domain" description="Major facilitator superfamily (MFS) profile" evidence="9">
    <location>
        <begin position="7"/>
        <end position="389"/>
    </location>
</feature>
<accession>A0A5R8Y2J7</accession>
<evidence type="ECO:0000256" key="7">
    <source>
        <dbReference type="SAM" id="Phobius"/>
    </source>
</evidence>
<dbReference type="EMBL" id="VANU01000002">
    <property type="protein sequence ID" value="TLP39396.1"/>
    <property type="molecule type" value="Genomic_DNA"/>
</dbReference>
<dbReference type="InterPro" id="IPR020846">
    <property type="entry name" value="MFS_dom"/>
</dbReference>
<feature type="transmembrane region" description="Helical" evidence="7">
    <location>
        <begin position="99"/>
        <end position="121"/>
    </location>
</feature>
<feature type="signal peptide" evidence="8">
    <location>
        <begin position="1"/>
        <end position="24"/>
    </location>
</feature>
<keyword evidence="5 7" id="KW-1133">Transmembrane helix</keyword>
<dbReference type="GO" id="GO:0022857">
    <property type="term" value="F:transmembrane transporter activity"/>
    <property type="evidence" value="ECO:0007669"/>
    <property type="project" value="InterPro"/>
</dbReference>
<evidence type="ECO:0000256" key="2">
    <source>
        <dbReference type="ARBA" id="ARBA00022448"/>
    </source>
</evidence>
<feature type="chain" id="PRO_5024401224" evidence="8">
    <location>
        <begin position="25"/>
        <end position="402"/>
    </location>
</feature>
<feature type="transmembrane region" description="Helical" evidence="7">
    <location>
        <begin position="363"/>
        <end position="385"/>
    </location>
</feature>
<dbReference type="InterPro" id="IPR036259">
    <property type="entry name" value="MFS_trans_sf"/>
</dbReference>
<evidence type="ECO:0000259" key="9">
    <source>
        <dbReference type="PROSITE" id="PS50850"/>
    </source>
</evidence>
<dbReference type="Pfam" id="PF07690">
    <property type="entry name" value="MFS_1"/>
    <property type="match status" value="1"/>
</dbReference>
<dbReference type="OrthoDB" id="9810492at2"/>
<dbReference type="InterPro" id="IPR050171">
    <property type="entry name" value="MFS_Transporters"/>
</dbReference>
<feature type="transmembrane region" description="Helical" evidence="7">
    <location>
        <begin position="335"/>
        <end position="357"/>
    </location>
</feature>
<feature type="transmembrane region" description="Helical" evidence="7">
    <location>
        <begin position="277"/>
        <end position="295"/>
    </location>
</feature>
<keyword evidence="6 7" id="KW-0472">Membrane</keyword>